<dbReference type="Proteomes" id="UP000218231">
    <property type="component" value="Unassembled WGS sequence"/>
</dbReference>
<proteinExistence type="predicted"/>
<feature type="compositionally biased region" description="Polar residues" evidence="1">
    <location>
        <begin position="56"/>
        <end position="81"/>
    </location>
</feature>
<protein>
    <submittedName>
        <fullName evidence="2">Uncharacterized protein</fullName>
    </submittedName>
</protein>
<keyword evidence="3" id="KW-1185">Reference proteome</keyword>
<reference evidence="2 3" key="1">
    <citation type="journal article" date="2017" name="Curr. Biol.">
        <title>Genome architecture and evolution of a unichromosomal asexual nematode.</title>
        <authorList>
            <person name="Fradin H."/>
            <person name="Zegar C."/>
            <person name="Gutwein M."/>
            <person name="Lucas J."/>
            <person name="Kovtun M."/>
            <person name="Corcoran D."/>
            <person name="Baugh L.R."/>
            <person name="Kiontke K."/>
            <person name="Gunsalus K."/>
            <person name="Fitch D.H."/>
            <person name="Piano F."/>
        </authorList>
    </citation>
    <scope>NUCLEOTIDE SEQUENCE [LARGE SCALE GENOMIC DNA]</scope>
    <source>
        <strain evidence="2">PF1309</strain>
    </source>
</reference>
<evidence type="ECO:0000313" key="2">
    <source>
        <dbReference type="EMBL" id="PAV68872.1"/>
    </source>
</evidence>
<feature type="region of interest" description="Disordered" evidence="1">
    <location>
        <begin position="56"/>
        <end position="109"/>
    </location>
</feature>
<dbReference type="EMBL" id="LIAE01009665">
    <property type="protein sequence ID" value="PAV68872.1"/>
    <property type="molecule type" value="Genomic_DNA"/>
</dbReference>
<name>A0A2A2K4P6_9BILA</name>
<evidence type="ECO:0000256" key="1">
    <source>
        <dbReference type="SAM" id="MobiDB-lite"/>
    </source>
</evidence>
<gene>
    <name evidence="2" type="ORF">WR25_26089</name>
</gene>
<evidence type="ECO:0000313" key="3">
    <source>
        <dbReference type="Proteomes" id="UP000218231"/>
    </source>
</evidence>
<accession>A0A2A2K4P6</accession>
<organism evidence="2 3">
    <name type="scientific">Diploscapter pachys</name>
    <dbReference type="NCBI Taxonomy" id="2018661"/>
    <lineage>
        <taxon>Eukaryota</taxon>
        <taxon>Metazoa</taxon>
        <taxon>Ecdysozoa</taxon>
        <taxon>Nematoda</taxon>
        <taxon>Chromadorea</taxon>
        <taxon>Rhabditida</taxon>
        <taxon>Rhabditina</taxon>
        <taxon>Rhabditomorpha</taxon>
        <taxon>Rhabditoidea</taxon>
        <taxon>Rhabditidae</taxon>
        <taxon>Diploscapter</taxon>
    </lineage>
</organism>
<comment type="caution">
    <text evidence="2">The sequence shown here is derived from an EMBL/GenBank/DDBJ whole genome shotgun (WGS) entry which is preliminary data.</text>
</comment>
<sequence length="151" mass="15182">MNARGCSQGTGCGLTCTTVAPAASAMRGIEAAGCTRPEVPTDSSTSHCRAAAKACSSTASGNISPNHTTPGRNGPAQQAQRGGSMRRPCTASSGSATGSSAGRAQSRQRKAFSRPCKCSTARLPARSCRSSTFCVTRVSFGTCAASAAMAR</sequence>
<feature type="compositionally biased region" description="Low complexity" evidence="1">
    <location>
        <begin position="90"/>
        <end position="102"/>
    </location>
</feature>
<dbReference type="AlphaFoldDB" id="A0A2A2K4P6"/>